<reference evidence="2" key="1">
    <citation type="submission" date="2022-12" db="EMBL/GenBank/DDBJ databases">
        <authorList>
            <person name="Webb A."/>
        </authorList>
    </citation>
    <scope>NUCLEOTIDE SEQUENCE</scope>
    <source>
        <strain evidence="2">Hp1</strain>
    </source>
</reference>
<dbReference type="PANTHER" id="PTHR13211">
    <property type="entry name" value="TELOMERASE CAJAL BODY PROTEIN 1"/>
    <property type="match status" value="1"/>
</dbReference>
<dbReference type="SUPFAM" id="SSF50978">
    <property type="entry name" value="WD40 repeat-like"/>
    <property type="match status" value="1"/>
</dbReference>
<accession>A0AAV0SUQ0</accession>
<dbReference type="InterPro" id="IPR015943">
    <property type="entry name" value="WD40/YVTN_repeat-like_dom_sf"/>
</dbReference>
<dbReference type="Gene3D" id="2.130.10.10">
    <property type="entry name" value="YVTN repeat-like/Quinoprotein amine dehydrogenase"/>
    <property type="match status" value="1"/>
</dbReference>
<dbReference type="SMART" id="SM00320">
    <property type="entry name" value="WD40"/>
    <property type="match status" value="6"/>
</dbReference>
<dbReference type="EMBL" id="CANTFL010000014">
    <property type="protein sequence ID" value="CAI5708497.1"/>
    <property type="molecule type" value="Genomic_DNA"/>
</dbReference>
<gene>
    <name evidence="2" type="ORF">HBR001_LOCUS101</name>
</gene>
<organism evidence="2 3">
    <name type="scientific">Hyaloperonospora brassicae</name>
    <name type="common">Brassica downy mildew</name>
    <name type="synonym">Peronospora brassicae</name>
    <dbReference type="NCBI Taxonomy" id="162125"/>
    <lineage>
        <taxon>Eukaryota</taxon>
        <taxon>Sar</taxon>
        <taxon>Stramenopiles</taxon>
        <taxon>Oomycota</taxon>
        <taxon>Peronosporomycetes</taxon>
        <taxon>Peronosporales</taxon>
        <taxon>Peronosporaceae</taxon>
        <taxon>Hyaloperonospora</taxon>
    </lineage>
</organism>
<evidence type="ECO:0000313" key="3">
    <source>
        <dbReference type="Proteomes" id="UP001162031"/>
    </source>
</evidence>
<keyword evidence="3" id="KW-1185">Reference proteome</keyword>
<evidence type="ECO:0000256" key="1">
    <source>
        <dbReference type="SAM" id="MobiDB-lite"/>
    </source>
</evidence>
<dbReference type="Proteomes" id="UP001162031">
    <property type="component" value="Unassembled WGS sequence"/>
</dbReference>
<comment type="caution">
    <text evidence="2">The sequence shown here is derived from an EMBL/GenBank/DDBJ whole genome shotgun (WGS) entry which is preliminary data.</text>
</comment>
<protein>
    <recommendedName>
        <fullName evidence="4">Anaphase-promoting complex subunit 4 WD40 domain-containing protein</fullName>
    </recommendedName>
</protein>
<sequence>MAAIDGVESACTPPHPLFTYNTTLRPVVHFTAYEEFHRVSRTCRNNFTKGVRVSPDGLCLLTNSDDHVLRLFELDGDNTQSRTSLLQANDGGTVYDYAWYPFMSSADPSSCLFVSSSQDHPVHLWDAYTGGLRATYRAFDHLDELTSAHSVAFNATGTKLFAGFDRMIRFFDLSQPGRDFCARPLSRTRRSRQGQRGLISTLHFNPDHSKIYAAGSYGGMTCVYTEDEGEELLALCDHDGRGIAQVRFSPCGRFLYTSARCDARIHCWDIRATNEILHTFNRVADTNQRLEFDLHCGGRYLAAGSRTGRMMLYDVVTGELLDETIRLPDCVNGVSFFPDASRAIVAVCSGQRHFDLPDDTDNDDNDDNDGSVSQADVATEAAASSNVRNLLQVYDFQPLPCNSQHDGASSDVPESTLPSASKHPNSHNTSNR</sequence>
<dbReference type="InterPro" id="IPR051150">
    <property type="entry name" value="SWT21/TCAB1_mRNA_Telomere"/>
</dbReference>
<evidence type="ECO:0000313" key="2">
    <source>
        <dbReference type="EMBL" id="CAI5708497.1"/>
    </source>
</evidence>
<dbReference type="PANTHER" id="PTHR13211:SF0">
    <property type="entry name" value="TELOMERASE CAJAL BODY PROTEIN 1"/>
    <property type="match status" value="1"/>
</dbReference>
<dbReference type="InterPro" id="IPR036322">
    <property type="entry name" value="WD40_repeat_dom_sf"/>
</dbReference>
<dbReference type="Pfam" id="PF00400">
    <property type="entry name" value="WD40"/>
    <property type="match status" value="1"/>
</dbReference>
<name>A0AAV0SUQ0_HYABA</name>
<evidence type="ECO:0008006" key="4">
    <source>
        <dbReference type="Google" id="ProtNLM"/>
    </source>
</evidence>
<dbReference type="InterPro" id="IPR001680">
    <property type="entry name" value="WD40_rpt"/>
</dbReference>
<dbReference type="AlphaFoldDB" id="A0AAV0SUQ0"/>
<feature type="region of interest" description="Disordered" evidence="1">
    <location>
        <begin position="402"/>
        <end position="432"/>
    </location>
</feature>
<proteinExistence type="predicted"/>